<keyword evidence="4" id="KW-0256">Endoplasmic reticulum</keyword>
<evidence type="ECO:0000313" key="8">
    <source>
        <dbReference type="EMBL" id="KAG5448670.1"/>
    </source>
</evidence>
<dbReference type="InterPro" id="IPR039856">
    <property type="entry name" value="EMC2-like"/>
</dbReference>
<dbReference type="InterPro" id="IPR011990">
    <property type="entry name" value="TPR-like_helical_dom_sf"/>
</dbReference>
<keyword evidence="3" id="KW-0802">TPR repeat</keyword>
<reference evidence="8 9" key="2">
    <citation type="journal article" date="2021" name="Genomics">
        <title>High-quality reference genome for Clonorchis sinensis.</title>
        <authorList>
            <person name="Young N.D."/>
            <person name="Stroehlein A.J."/>
            <person name="Kinkar L."/>
            <person name="Wang T."/>
            <person name="Sohn W.M."/>
            <person name="Chang B.C.H."/>
            <person name="Kaur P."/>
            <person name="Weisz D."/>
            <person name="Dudchenko O."/>
            <person name="Aiden E.L."/>
            <person name="Korhonen P.K."/>
            <person name="Gasser R.B."/>
        </authorList>
    </citation>
    <scope>NUCLEOTIDE SEQUENCE [LARGE SCALE GENOMIC DNA]</scope>
    <source>
        <strain evidence="8">Cs-k2</strain>
    </source>
</reference>
<dbReference type="AlphaFoldDB" id="A0A419QAX9"/>
<protein>
    <recommendedName>
        <fullName evidence="4">ER membrane protein complex subunit 2</fullName>
    </recommendedName>
</protein>
<accession>A0A419QAX9</accession>
<keyword evidence="6" id="KW-1133">Transmembrane helix</keyword>
<dbReference type="FunCoup" id="A0A419QAX9">
    <property type="interactions" value="642"/>
</dbReference>
<dbReference type="GO" id="GO:0072546">
    <property type="term" value="C:EMC complex"/>
    <property type="evidence" value="ECO:0007669"/>
    <property type="project" value="UniProtKB-UniRule"/>
</dbReference>
<organism evidence="8 9">
    <name type="scientific">Clonorchis sinensis</name>
    <name type="common">Chinese liver fluke</name>
    <dbReference type="NCBI Taxonomy" id="79923"/>
    <lineage>
        <taxon>Eukaryota</taxon>
        <taxon>Metazoa</taxon>
        <taxon>Spiralia</taxon>
        <taxon>Lophotrochozoa</taxon>
        <taxon>Platyhelminthes</taxon>
        <taxon>Trematoda</taxon>
        <taxon>Digenea</taxon>
        <taxon>Opisthorchiida</taxon>
        <taxon>Opisthorchiata</taxon>
        <taxon>Opisthorchiidae</taxon>
        <taxon>Clonorchis</taxon>
    </lineage>
</organism>
<sequence>MLFCEICVPGLYFSLILCAFSSVYSIDWLRSDIFGVTVMMSGEEEVPSTPAVFSPSGVMLNVSFTFILMALFHLLRRTACKLGCSFTGTSPAKSSALSELRLLRESGLRDSERVVDLWYSTVRHSTDLGNDKWTILEQVFIAALDVADDRLAWECLERLKTQFKKSSRVDRLTGMYLEKNGRFDDAHAVYTQLLNDDPTNTLARKRMIAILKAQRKNLEAIDELRQYLKIFMSDFEAWNELTDLYLAEGDFKHAAFCMEELILSNPHNHLYCQRYAEIKYTEGGSENLELARAYFSRSCQLNPNNLRSLYGLLLTCSALDHHLSSASLGSVPVLSWKEAPQSLPGSKKIKSTSSHLFNSVPPGNTLDMQSVMQFASAPSNAELNRYLARWAGQQIRQIYDNAVIPPPVQPQSPSATCQAGHPLPSPSATCTLQTVTPSSKPGLVHSGSSVPNHVDQDPTNRVPVESHE</sequence>
<proteinExistence type="inferred from homology"/>
<dbReference type="STRING" id="79923.A0A419QAX9"/>
<comment type="subunit">
    <text evidence="4">Component of the ER membrane protein complex (EMC).</text>
</comment>
<keyword evidence="2" id="KW-0677">Repeat</keyword>
<feature type="compositionally biased region" description="Polar residues" evidence="5">
    <location>
        <begin position="426"/>
        <end position="439"/>
    </location>
</feature>
<evidence type="ECO:0000256" key="4">
    <source>
        <dbReference type="RuleBase" id="RU367091"/>
    </source>
</evidence>
<keyword evidence="9" id="KW-1185">Reference proteome</keyword>
<feature type="domain" description="EMC2 TPR-like" evidence="7">
    <location>
        <begin position="167"/>
        <end position="279"/>
    </location>
</feature>
<dbReference type="Gene3D" id="1.25.40.10">
    <property type="entry name" value="Tetratricopeptide repeat domain"/>
    <property type="match status" value="1"/>
</dbReference>
<comment type="caution">
    <text evidence="8">The sequence shown here is derived from an EMBL/GenBank/DDBJ whole genome shotgun (WGS) entry which is preliminary data.</text>
</comment>
<feature type="region of interest" description="Disordered" evidence="5">
    <location>
        <begin position="404"/>
        <end position="468"/>
    </location>
</feature>
<dbReference type="Proteomes" id="UP000286415">
    <property type="component" value="Unassembled WGS sequence"/>
</dbReference>
<keyword evidence="4 6" id="KW-0472">Membrane</keyword>
<comment type="subcellular location">
    <subcellularLocation>
        <location evidence="4">Endoplasmic reticulum membrane</location>
        <topology evidence="4">Peripheral membrane protein</topology>
        <orientation evidence="4">Cytoplasmic side</orientation>
    </subcellularLocation>
</comment>
<dbReference type="OrthoDB" id="124397at2759"/>
<evidence type="ECO:0000256" key="6">
    <source>
        <dbReference type="SAM" id="Phobius"/>
    </source>
</evidence>
<feature type="transmembrane region" description="Helical" evidence="6">
    <location>
        <begin position="51"/>
        <end position="72"/>
    </location>
</feature>
<dbReference type="EMBL" id="NIRI02000042">
    <property type="protein sequence ID" value="KAG5448670.1"/>
    <property type="molecule type" value="Genomic_DNA"/>
</dbReference>
<evidence type="ECO:0000256" key="3">
    <source>
        <dbReference type="ARBA" id="ARBA00022803"/>
    </source>
</evidence>
<evidence type="ECO:0000256" key="1">
    <source>
        <dbReference type="ARBA" id="ARBA00010361"/>
    </source>
</evidence>
<name>A0A419QAX9_CLOSI</name>
<dbReference type="SUPFAM" id="SSF48452">
    <property type="entry name" value="TPR-like"/>
    <property type="match status" value="1"/>
</dbReference>
<feature type="transmembrane region" description="Helical" evidence="6">
    <location>
        <begin position="12"/>
        <end position="31"/>
    </location>
</feature>
<evidence type="ECO:0000256" key="2">
    <source>
        <dbReference type="ARBA" id="ARBA00022737"/>
    </source>
</evidence>
<dbReference type="Pfam" id="PF22890">
    <property type="entry name" value="TPR_EMC2"/>
    <property type="match status" value="1"/>
</dbReference>
<keyword evidence="6" id="KW-0812">Transmembrane</keyword>
<evidence type="ECO:0000259" key="7">
    <source>
        <dbReference type="Pfam" id="PF22890"/>
    </source>
</evidence>
<evidence type="ECO:0000256" key="5">
    <source>
        <dbReference type="SAM" id="MobiDB-lite"/>
    </source>
</evidence>
<dbReference type="InterPro" id="IPR055217">
    <property type="entry name" value="TPR_EMC2"/>
</dbReference>
<feature type="compositionally biased region" description="Basic and acidic residues" evidence="5">
    <location>
        <begin position="454"/>
        <end position="468"/>
    </location>
</feature>
<dbReference type="InParanoid" id="A0A419QAX9"/>
<gene>
    <name evidence="8" type="ORF">CSKR_104097</name>
</gene>
<reference evidence="8 9" key="1">
    <citation type="journal article" date="2018" name="Biotechnol. Adv.">
        <title>Improved genomic resources and new bioinformatic workflow for the carcinogenic parasite Clonorchis sinensis: Biotechnological implications.</title>
        <authorList>
            <person name="Wang D."/>
            <person name="Korhonen P.K."/>
            <person name="Gasser R.B."/>
            <person name="Young N.D."/>
        </authorList>
    </citation>
    <scope>NUCLEOTIDE SEQUENCE [LARGE SCALE GENOMIC DNA]</scope>
    <source>
        <strain evidence="8">Cs-k2</strain>
    </source>
</reference>
<evidence type="ECO:0000313" key="9">
    <source>
        <dbReference type="Proteomes" id="UP000286415"/>
    </source>
</evidence>
<comment type="similarity">
    <text evidence="1 4">Belongs to the EMC2 family.</text>
</comment>
<dbReference type="PANTHER" id="PTHR12760">
    <property type="entry name" value="TETRATRICOPEPTIDE REPEAT PROTEIN"/>
    <property type="match status" value="1"/>
</dbReference>
<comment type="function">
    <text evidence="4">Part of the endoplasmic reticulum membrane protein complex (EMC) that enables the energy-independent insertion into endoplasmic reticulum membranes of newly synthesized membrane proteins.</text>
</comment>